<keyword evidence="4" id="KW-0808">Transferase</keyword>
<feature type="transmembrane region" description="Helical" evidence="10">
    <location>
        <begin position="373"/>
        <end position="393"/>
    </location>
</feature>
<reference evidence="12" key="2">
    <citation type="submission" date="2020-09" db="EMBL/GenBank/DDBJ databases">
        <authorList>
            <person name="Sun Q."/>
            <person name="Ohkuma M."/>
        </authorList>
    </citation>
    <scope>NUCLEOTIDE SEQUENCE</scope>
    <source>
        <strain evidence="12">JCM 3091</strain>
    </source>
</reference>
<keyword evidence="10" id="KW-0812">Transmembrane</keyword>
<dbReference type="PANTHER" id="PTHR43646:SF2">
    <property type="entry name" value="GLYCOSYLTRANSFERASE 2-LIKE DOMAIN-CONTAINING PROTEIN"/>
    <property type="match status" value="1"/>
</dbReference>
<dbReference type="EMBL" id="BMQC01000002">
    <property type="protein sequence ID" value="GGK18458.1"/>
    <property type="molecule type" value="Genomic_DNA"/>
</dbReference>
<evidence type="ECO:0000256" key="2">
    <source>
        <dbReference type="ARBA" id="ARBA00022475"/>
    </source>
</evidence>
<comment type="function">
    <text evidence="6">Catalyzes the glycosylation of 4,4'-diaponeurosporenoate, i.e. the esterification of glucose at the C1'' position with the carboxyl group of 4,4'-diaponeurosporenic acid, to form glycosyl-4,4'-diaponeurosporenoate. This is a step in the biosynthesis of staphyloxanthin, an orange pigment present in most staphylococci strains.</text>
</comment>
<comment type="similarity">
    <text evidence="8">Belongs to the glycosyltransferase 2 family. CrtQ subfamily.</text>
</comment>
<feature type="transmembrane region" description="Helical" evidence="10">
    <location>
        <begin position="44"/>
        <end position="62"/>
    </location>
</feature>
<keyword evidence="10" id="KW-1133">Transmembrane helix</keyword>
<comment type="caution">
    <text evidence="12">The sequence shown here is derived from an EMBL/GenBank/DDBJ whole genome shotgun (WGS) entry which is preliminary data.</text>
</comment>
<feature type="domain" description="Glycosyltransferase 2-like" evidence="11">
    <location>
        <begin position="80"/>
        <end position="241"/>
    </location>
</feature>
<comment type="subcellular location">
    <subcellularLocation>
        <location evidence="1">Cell membrane</location>
    </subcellularLocation>
</comment>
<dbReference type="AlphaFoldDB" id="A0A8J3BLU9"/>
<dbReference type="Proteomes" id="UP000662200">
    <property type="component" value="Unassembled WGS sequence"/>
</dbReference>
<evidence type="ECO:0000256" key="3">
    <source>
        <dbReference type="ARBA" id="ARBA00022676"/>
    </source>
</evidence>
<feature type="transmembrane region" description="Helical" evidence="10">
    <location>
        <begin position="405"/>
        <end position="427"/>
    </location>
</feature>
<dbReference type="SUPFAM" id="SSF53448">
    <property type="entry name" value="Nucleotide-diphospho-sugar transferases"/>
    <property type="match status" value="1"/>
</dbReference>
<evidence type="ECO:0000256" key="6">
    <source>
        <dbReference type="ARBA" id="ARBA00037281"/>
    </source>
</evidence>
<protein>
    <recommendedName>
        <fullName evidence="9">4,4'-diaponeurosporenoate glycosyltransferase</fullName>
    </recommendedName>
</protein>
<evidence type="ECO:0000259" key="11">
    <source>
        <dbReference type="Pfam" id="PF00535"/>
    </source>
</evidence>
<gene>
    <name evidence="12" type="ORF">GCM10010124_08810</name>
</gene>
<evidence type="ECO:0000256" key="10">
    <source>
        <dbReference type="SAM" id="Phobius"/>
    </source>
</evidence>
<dbReference type="InterPro" id="IPR029044">
    <property type="entry name" value="Nucleotide-diphossugar_trans"/>
</dbReference>
<evidence type="ECO:0000256" key="9">
    <source>
        <dbReference type="ARBA" id="ARBA00040345"/>
    </source>
</evidence>
<dbReference type="GO" id="GO:0016757">
    <property type="term" value="F:glycosyltransferase activity"/>
    <property type="evidence" value="ECO:0007669"/>
    <property type="project" value="UniProtKB-KW"/>
</dbReference>
<reference evidence="12" key="1">
    <citation type="journal article" date="2014" name="Int. J. Syst. Evol. Microbiol.">
        <title>Complete genome sequence of Corynebacterium casei LMG S-19264T (=DSM 44701T), isolated from a smear-ripened cheese.</title>
        <authorList>
            <consortium name="US DOE Joint Genome Institute (JGI-PGF)"/>
            <person name="Walter F."/>
            <person name="Albersmeier A."/>
            <person name="Kalinowski J."/>
            <person name="Ruckert C."/>
        </authorList>
    </citation>
    <scope>NUCLEOTIDE SEQUENCE</scope>
    <source>
        <strain evidence="12">JCM 3091</strain>
    </source>
</reference>
<evidence type="ECO:0000256" key="8">
    <source>
        <dbReference type="ARBA" id="ARBA00038120"/>
    </source>
</evidence>
<name>A0A8J3BLU9_9ACTN</name>
<proteinExistence type="inferred from homology"/>
<dbReference type="GO" id="GO:0005886">
    <property type="term" value="C:plasma membrane"/>
    <property type="evidence" value="ECO:0007669"/>
    <property type="project" value="UniProtKB-SubCell"/>
</dbReference>
<evidence type="ECO:0000256" key="7">
    <source>
        <dbReference type="ARBA" id="ARBA00037904"/>
    </source>
</evidence>
<comment type="pathway">
    <text evidence="7">Carotenoid biosynthesis; staphyloxanthin biosynthesis; staphyloxanthin from farnesyl diphosphate: step 4/5.</text>
</comment>
<dbReference type="RefSeq" id="WP_189112869.1">
    <property type="nucleotide sequence ID" value="NZ_BMQC01000002.1"/>
</dbReference>
<evidence type="ECO:0000313" key="13">
    <source>
        <dbReference type="Proteomes" id="UP000662200"/>
    </source>
</evidence>
<sequence length="433" mass="43880">MLPTTPTPPRPTPALSRAVAAAALAPLAALLALAVPLVLASPLTFGYPAAALAGTAVVLYLAHGRYADPGQGPAASPPVSLVMVVRDEAADLAARCGALVADRPGIELIVVDNASTDRGAALLERLALAAPLTVLRLDRPAGYHDAARHGAAHATGDLLAFLAPGAVPAADALDRCAAALAADPGLGAVVAHTRARHAGRNPLTRAQDAWLDSRLRVTAAAEAAAGALADAPTGLWVARRQAVLPHLAAWRPGRSLGGLARGQRRDGGRWRRAYAGSPFAADGPAGDRDRAWRVGYVASARVFVPVAGTAREFAAAQRRRLAAALPALATAVRYAPAGGAPLAYGRAVARCAAPVAALGHLVAAPLLGAWPAAAAYLGGALLAGLAHAVAAFLERPTVAAWALQPATRLAAALLPAALPAYALVLALPRRRRT</sequence>
<dbReference type="InterPro" id="IPR001173">
    <property type="entry name" value="Glyco_trans_2-like"/>
</dbReference>
<evidence type="ECO:0000256" key="5">
    <source>
        <dbReference type="ARBA" id="ARBA00023136"/>
    </source>
</evidence>
<evidence type="ECO:0000313" key="12">
    <source>
        <dbReference type="EMBL" id="GGK18458.1"/>
    </source>
</evidence>
<dbReference type="Pfam" id="PF00535">
    <property type="entry name" value="Glycos_transf_2"/>
    <property type="match status" value="1"/>
</dbReference>
<organism evidence="12 13">
    <name type="scientific">Pilimelia terevasa</name>
    <dbReference type="NCBI Taxonomy" id="53372"/>
    <lineage>
        <taxon>Bacteria</taxon>
        <taxon>Bacillati</taxon>
        <taxon>Actinomycetota</taxon>
        <taxon>Actinomycetes</taxon>
        <taxon>Micromonosporales</taxon>
        <taxon>Micromonosporaceae</taxon>
        <taxon>Pilimelia</taxon>
    </lineage>
</organism>
<dbReference type="PANTHER" id="PTHR43646">
    <property type="entry name" value="GLYCOSYLTRANSFERASE"/>
    <property type="match status" value="1"/>
</dbReference>
<keyword evidence="5 10" id="KW-0472">Membrane</keyword>
<dbReference type="Gene3D" id="3.90.550.10">
    <property type="entry name" value="Spore Coat Polysaccharide Biosynthesis Protein SpsA, Chain A"/>
    <property type="match status" value="1"/>
</dbReference>
<keyword evidence="2" id="KW-1003">Cell membrane</keyword>
<keyword evidence="3" id="KW-0328">Glycosyltransferase</keyword>
<accession>A0A8J3BLU9</accession>
<evidence type="ECO:0000256" key="1">
    <source>
        <dbReference type="ARBA" id="ARBA00004236"/>
    </source>
</evidence>
<keyword evidence="13" id="KW-1185">Reference proteome</keyword>
<evidence type="ECO:0000256" key="4">
    <source>
        <dbReference type="ARBA" id="ARBA00022679"/>
    </source>
</evidence>